<reference evidence="2" key="1">
    <citation type="journal article" date="2012" name="Nat. Biotechnol.">
        <title>Reference genome sequence of the model plant Setaria.</title>
        <authorList>
            <person name="Bennetzen J.L."/>
            <person name="Schmutz J."/>
            <person name="Wang H."/>
            <person name="Percifield R."/>
            <person name="Hawkins J."/>
            <person name="Pontaroli A.C."/>
            <person name="Estep M."/>
            <person name="Feng L."/>
            <person name="Vaughn J.N."/>
            <person name="Grimwood J."/>
            <person name="Jenkins J."/>
            <person name="Barry K."/>
            <person name="Lindquist E."/>
            <person name="Hellsten U."/>
            <person name="Deshpande S."/>
            <person name="Wang X."/>
            <person name="Wu X."/>
            <person name="Mitros T."/>
            <person name="Triplett J."/>
            <person name="Yang X."/>
            <person name="Ye C.Y."/>
            <person name="Mauro-Herrera M."/>
            <person name="Wang L."/>
            <person name="Li P."/>
            <person name="Sharma M."/>
            <person name="Sharma R."/>
            <person name="Ronald P.C."/>
            <person name="Panaud O."/>
            <person name="Kellogg E.A."/>
            <person name="Brutnell T.P."/>
            <person name="Doust A.N."/>
            <person name="Tuskan G.A."/>
            <person name="Rokhsar D."/>
            <person name="Devos K.M."/>
        </authorList>
    </citation>
    <scope>NUCLEOTIDE SEQUENCE [LARGE SCALE GENOMIC DNA]</scope>
    <source>
        <strain evidence="2">Yugu1</strain>
    </source>
</reference>
<gene>
    <name evidence="2" type="ORF">SETIT_8G246600v2</name>
</gene>
<name>A0A368SBA7_SETIT</name>
<dbReference type="EMBL" id="CM003535">
    <property type="protein sequence ID" value="RCV39727.1"/>
    <property type="molecule type" value="Genomic_DNA"/>
</dbReference>
<proteinExistence type="predicted"/>
<dbReference type="InterPro" id="IPR029071">
    <property type="entry name" value="Ubiquitin-like_domsf"/>
</dbReference>
<dbReference type="SUPFAM" id="SSF54236">
    <property type="entry name" value="Ubiquitin-like"/>
    <property type="match status" value="1"/>
</dbReference>
<dbReference type="AlphaFoldDB" id="A0A368SBA7"/>
<evidence type="ECO:0000313" key="2">
    <source>
        <dbReference type="EMBL" id="RCV39727.1"/>
    </source>
</evidence>
<dbReference type="OrthoDB" id="718856at2759"/>
<feature type="compositionally biased region" description="Low complexity" evidence="1">
    <location>
        <begin position="817"/>
        <end position="832"/>
    </location>
</feature>
<evidence type="ECO:0008006" key="3">
    <source>
        <dbReference type="Google" id="ProtNLM"/>
    </source>
</evidence>
<reference evidence="2" key="2">
    <citation type="submission" date="2015-07" db="EMBL/GenBank/DDBJ databases">
        <authorList>
            <person name="Noorani M."/>
        </authorList>
    </citation>
    <scope>NUCLEOTIDE SEQUENCE</scope>
    <source>
        <strain evidence="2">Yugu1</strain>
    </source>
</reference>
<protein>
    <recommendedName>
        <fullName evidence="3">Ubiquitin-like domain-containing protein</fullName>
    </recommendedName>
</protein>
<feature type="compositionally biased region" description="Pro residues" evidence="1">
    <location>
        <begin position="806"/>
        <end position="816"/>
    </location>
</feature>
<evidence type="ECO:0000256" key="1">
    <source>
        <dbReference type="SAM" id="MobiDB-lite"/>
    </source>
</evidence>
<sequence>MVVRRRRRLLAQLGALADGDKQGHGIHLAVAGRPEHTLAEEMPTTLYHLPGRVHDPTEHARVEIKWPLDNSIEDLPFYLHDPRTVKLLAENTKHTWEEAYGDTMEIWPMLFLVIEEKASAPASAIVEGTKRSIYNSVVDEALSVFAVASWRDHNTLLNAAMEMSTTLYHLPCRVHDPTEHARVEIKWPLDNSIEDLPFYLHDPRIVKLLAQNAKTMWEEAYGDAMETLPMLFLVIEEKASAPASAIVEGTKRSIHNSIVDEALSVFAVASWRDHNTLLSAAMMLPREDVDVNKAFFRLAELSSRSSLTSNISADCPQDIDRQQLDACSKSDIQIEHNDECKMVDASRTKCKMVPIFVHHCSGKVVLAVNLEEPSEHMMHMYEKKTKMKLTDQYFIYGNHRIDPKCSLLSYGVGRNAIVIACSRLLGGKPPTLAKYCDENKGKFVRKVTRPDGEESVDMEKKGCRILSSLLKCFTKTFAKGKSWAGQFTLEYFKVVNEHVKVLIIARLNLDSYNLKADLRGLVRLIRSTFSLNTKYPPYLENLIVFLESRISPLLLRNEILYIETHISCIESIDRGMLLVLLRKKYKSLRQHEQLRWEQIMMEAVMPKNADLKRLSKLAVFKDIIAKAESLGKGYQNRQHSLFGLMRDEFTHGVEHRFDKSVKPWKEKFKDDDGIELMIPAHLDDLAARIIWCLVRNSIDITAELLACQVRCYCPHCREKTSDMTKATGPKPSDSKEATGLGLSSCAKGGTDSGPSQQAESSIKKGNPVSHAAASKKGPSQQAESSMKERTPVSFPVPFASLFKPALKPPSSVPPQKPQSSEANKPKPQSSKANKPKSPPPEDDGGFQIVKSKKGTRRR</sequence>
<dbReference type="STRING" id="4555.A0A368SBA7"/>
<feature type="region of interest" description="Disordered" evidence="1">
    <location>
        <begin position="720"/>
        <end position="858"/>
    </location>
</feature>
<dbReference type="PANTHER" id="PTHR35161:SF19">
    <property type="entry name" value="OS02G0113400 PROTEIN"/>
    <property type="match status" value="1"/>
</dbReference>
<dbReference type="PANTHER" id="PTHR35161">
    <property type="entry name" value="OS02G0303100 PROTEIN"/>
    <property type="match status" value="1"/>
</dbReference>
<organism evidence="2">
    <name type="scientific">Setaria italica</name>
    <name type="common">Foxtail millet</name>
    <name type="synonym">Panicum italicum</name>
    <dbReference type="NCBI Taxonomy" id="4555"/>
    <lineage>
        <taxon>Eukaryota</taxon>
        <taxon>Viridiplantae</taxon>
        <taxon>Streptophyta</taxon>
        <taxon>Embryophyta</taxon>
        <taxon>Tracheophyta</taxon>
        <taxon>Spermatophyta</taxon>
        <taxon>Magnoliopsida</taxon>
        <taxon>Liliopsida</taxon>
        <taxon>Poales</taxon>
        <taxon>Poaceae</taxon>
        <taxon>PACMAD clade</taxon>
        <taxon>Panicoideae</taxon>
        <taxon>Panicodae</taxon>
        <taxon>Paniceae</taxon>
        <taxon>Cenchrinae</taxon>
        <taxon>Setaria</taxon>
    </lineage>
</organism>
<accession>A0A368SBA7</accession>